<dbReference type="AlphaFoldDB" id="A0AAD5Y0E3"/>
<dbReference type="InterPro" id="IPR050585">
    <property type="entry name" value="Xaa-Pro_dipeptidyl-ppase/CocE"/>
</dbReference>
<proteinExistence type="predicted"/>
<dbReference type="SUPFAM" id="SSF53474">
    <property type="entry name" value="alpha/beta-Hydrolases"/>
    <property type="match status" value="1"/>
</dbReference>
<evidence type="ECO:0000256" key="1">
    <source>
        <dbReference type="ARBA" id="ARBA00022801"/>
    </source>
</evidence>
<dbReference type="InterPro" id="IPR005674">
    <property type="entry name" value="CocE/Ser_esterase"/>
</dbReference>
<dbReference type="InterPro" id="IPR013736">
    <property type="entry name" value="Xaa-Pro_dipept_C"/>
</dbReference>
<dbReference type="Gene3D" id="2.60.120.260">
    <property type="entry name" value="Galactose-binding domain-like"/>
    <property type="match status" value="1"/>
</dbReference>
<gene>
    <name evidence="3" type="ORF">HK103_001805</name>
</gene>
<accession>A0AAD5Y0E3</accession>
<dbReference type="Gene3D" id="3.40.50.1820">
    <property type="entry name" value="alpha/beta hydrolase"/>
    <property type="match status" value="1"/>
</dbReference>
<dbReference type="GO" id="GO:0008239">
    <property type="term" value="F:dipeptidyl-peptidase activity"/>
    <property type="evidence" value="ECO:0007669"/>
    <property type="project" value="InterPro"/>
</dbReference>
<evidence type="ECO:0000259" key="2">
    <source>
        <dbReference type="SMART" id="SM00939"/>
    </source>
</evidence>
<evidence type="ECO:0000313" key="3">
    <source>
        <dbReference type="EMBL" id="KAJ3252152.1"/>
    </source>
</evidence>
<reference evidence="3" key="1">
    <citation type="submission" date="2020-05" db="EMBL/GenBank/DDBJ databases">
        <title>Phylogenomic resolution of chytrid fungi.</title>
        <authorList>
            <person name="Stajich J.E."/>
            <person name="Amses K."/>
            <person name="Simmons R."/>
            <person name="Seto K."/>
            <person name="Myers J."/>
            <person name="Bonds A."/>
            <person name="Quandt C.A."/>
            <person name="Barry K."/>
            <person name="Liu P."/>
            <person name="Grigoriev I."/>
            <person name="Longcore J.E."/>
            <person name="James T.Y."/>
        </authorList>
    </citation>
    <scope>NUCLEOTIDE SEQUENCE</scope>
    <source>
        <strain evidence="3">PLAUS21</strain>
    </source>
</reference>
<dbReference type="SUPFAM" id="SSF49785">
    <property type="entry name" value="Galactose-binding domain-like"/>
    <property type="match status" value="1"/>
</dbReference>
<comment type="caution">
    <text evidence="3">The sequence shown here is derived from an EMBL/GenBank/DDBJ whole genome shotgun (WGS) entry which is preliminary data.</text>
</comment>
<dbReference type="InterPro" id="IPR029058">
    <property type="entry name" value="AB_hydrolase_fold"/>
</dbReference>
<dbReference type="SMART" id="SM00939">
    <property type="entry name" value="PepX_C"/>
    <property type="match status" value="1"/>
</dbReference>
<feature type="domain" description="Xaa-Pro dipeptidyl-peptidase C-terminal" evidence="2">
    <location>
        <begin position="307"/>
        <end position="517"/>
    </location>
</feature>
<dbReference type="Gene3D" id="1.10.3020.20">
    <property type="match status" value="1"/>
</dbReference>
<dbReference type="PANTHER" id="PTHR43056:SF10">
    <property type="entry name" value="COCE_NOND FAMILY, PUTATIVE (AFU_ORTHOLOGUE AFUA_7G00600)-RELATED"/>
    <property type="match status" value="1"/>
</dbReference>
<dbReference type="Pfam" id="PF08530">
    <property type="entry name" value="PepX_C"/>
    <property type="match status" value="1"/>
</dbReference>
<dbReference type="EMBL" id="JADGKB010000152">
    <property type="protein sequence ID" value="KAJ3252152.1"/>
    <property type="molecule type" value="Genomic_DNA"/>
</dbReference>
<dbReference type="InterPro" id="IPR000383">
    <property type="entry name" value="Xaa-Pro-like_dom"/>
</dbReference>
<dbReference type="NCBIfam" id="TIGR00976">
    <property type="entry name" value="CocE_NonD"/>
    <property type="match status" value="2"/>
</dbReference>
<dbReference type="InterPro" id="IPR008979">
    <property type="entry name" value="Galactose-bd-like_sf"/>
</dbReference>
<organism evidence="3 4">
    <name type="scientific">Boothiomyces macroporosus</name>
    <dbReference type="NCBI Taxonomy" id="261099"/>
    <lineage>
        <taxon>Eukaryota</taxon>
        <taxon>Fungi</taxon>
        <taxon>Fungi incertae sedis</taxon>
        <taxon>Chytridiomycota</taxon>
        <taxon>Chytridiomycota incertae sedis</taxon>
        <taxon>Chytridiomycetes</taxon>
        <taxon>Rhizophydiales</taxon>
        <taxon>Terramycetaceae</taxon>
        <taxon>Boothiomyces</taxon>
    </lineage>
</organism>
<name>A0AAD5Y0E3_9FUNG</name>
<dbReference type="Pfam" id="PF02129">
    <property type="entry name" value="Peptidase_S15"/>
    <property type="match status" value="1"/>
</dbReference>
<dbReference type="Proteomes" id="UP001210925">
    <property type="component" value="Unassembled WGS sequence"/>
</dbReference>
<protein>
    <recommendedName>
        <fullName evidence="2">Xaa-Pro dipeptidyl-peptidase C-terminal domain-containing protein</fullName>
    </recommendedName>
</protein>
<evidence type="ECO:0000313" key="4">
    <source>
        <dbReference type="Proteomes" id="UP001210925"/>
    </source>
</evidence>
<keyword evidence="4" id="KW-1185">Reference proteome</keyword>
<keyword evidence="1" id="KW-0378">Hydrolase</keyword>
<dbReference type="PANTHER" id="PTHR43056">
    <property type="entry name" value="PEPTIDASE S9 PROLYL OLIGOPEPTIDASE"/>
    <property type="match status" value="1"/>
</dbReference>
<sequence length="548" mass="62052">MSFGYALDRISHIFHPDVEITPLPSGITMKEVEIPMRDGQQLKANLFLPENPEKHSVVICAHPYSKDILPKKGFLMNTLPIQYRVIRMSGKVSFSEGTSWEAPDPAFWVPNGYAVINIDLRGFFRSTDAAKEKPSIISDQEAEDYYDAIQWAAVQPWSDGNVGLCGVSYLCISQYKVAVLGPPNLKAIIPWEGFSDLYKDAARPGGIKDQGFMKLWGESQADVHKEPLYEAMTTNELRNEFYISKVCNFKKITVPALVCMSYSDHGLHTQGSLRFFREISSKQKWLYTHRDGKWTRFYSEEAKALQLKFFNHFLKGKDNGMESVPKVHIEVNDTAHQFKVLEFQDPVYPVASTKWSKLFLTGNGLVAAPSDDIVKKHVLNETALFNHRFTNDTIVSGPMKLQLFVSSETLKDMNLFAFVKKYDANGTLVPFEGSLGYGLDVVTKGWQRVAVRKEYPSYTEEWDCDKPFDEIQLLSPNEIVKVTISLLPSCTLFKTGETMELGVQGKWMNPVGKLAVICDFEPTKESGYYSIHATHGDEHSFLFYGTLE</sequence>